<dbReference type="Proteomes" id="UP001438707">
    <property type="component" value="Unassembled WGS sequence"/>
</dbReference>
<accession>A0AAW1R227</accession>
<feature type="signal peptide" evidence="2">
    <location>
        <begin position="1"/>
        <end position="21"/>
    </location>
</feature>
<organism evidence="3 4">
    <name type="scientific">Apatococcus lobatus</name>
    <dbReference type="NCBI Taxonomy" id="904363"/>
    <lineage>
        <taxon>Eukaryota</taxon>
        <taxon>Viridiplantae</taxon>
        <taxon>Chlorophyta</taxon>
        <taxon>core chlorophytes</taxon>
        <taxon>Trebouxiophyceae</taxon>
        <taxon>Chlorellales</taxon>
        <taxon>Chlorellaceae</taxon>
        <taxon>Apatococcus</taxon>
    </lineage>
</organism>
<reference evidence="3 4" key="1">
    <citation type="journal article" date="2024" name="Nat. Commun.">
        <title>Phylogenomics reveals the evolutionary origins of lichenization in chlorophyte algae.</title>
        <authorList>
            <person name="Puginier C."/>
            <person name="Libourel C."/>
            <person name="Otte J."/>
            <person name="Skaloud P."/>
            <person name="Haon M."/>
            <person name="Grisel S."/>
            <person name="Petersen M."/>
            <person name="Berrin J.G."/>
            <person name="Delaux P.M."/>
            <person name="Dal Grande F."/>
            <person name="Keller J."/>
        </authorList>
    </citation>
    <scope>NUCLEOTIDE SEQUENCE [LARGE SCALE GENOMIC DNA]</scope>
    <source>
        <strain evidence="3 4">SAG 2145</strain>
    </source>
</reference>
<evidence type="ECO:0000313" key="4">
    <source>
        <dbReference type="Proteomes" id="UP001438707"/>
    </source>
</evidence>
<evidence type="ECO:0000256" key="1">
    <source>
        <dbReference type="SAM" id="MobiDB-lite"/>
    </source>
</evidence>
<protein>
    <submittedName>
        <fullName evidence="3">Uncharacterized protein</fullName>
    </submittedName>
</protein>
<keyword evidence="4" id="KW-1185">Reference proteome</keyword>
<proteinExistence type="predicted"/>
<name>A0AAW1R227_9CHLO</name>
<sequence>MKPTSFLALCFAAVLTVSVSADPPGKSTVIFKPLAPRSAPVLPGTRKKQTYRMSPWQTPKQSGVGAIHPAIQAKCGDDLHFFWNSEKHGLFLMPSGSCPELFIDAQPAGLMELMPVTTEGNVTVDLDEPGHFWFADPMYCGSHSMKVEVIVRCHNEAPRFSDYGLRSWEEPSTAQSQEASEQGDTAQSPTMSLSRAIPLPHPKPRNWDTEAFAQFQDPAHDVMIY</sequence>
<feature type="region of interest" description="Disordered" evidence="1">
    <location>
        <begin position="171"/>
        <end position="207"/>
    </location>
</feature>
<feature type="compositionally biased region" description="Polar residues" evidence="1">
    <location>
        <begin position="171"/>
        <end position="193"/>
    </location>
</feature>
<dbReference type="AlphaFoldDB" id="A0AAW1R227"/>
<keyword evidence="2" id="KW-0732">Signal</keyword>
<dbReference type="EMBL" id="JALJOS010000018">
    <property type="protein sequence ID" value="KAK9827575.1"/>
    <property type="molecule type" value="Genomic_DNA"/>
</dbReference>
<evidence type="ECO:0000256" key="2">
    <source>
        <dbReference type="SAM" id="SignalP"/>
    </source>
</evidence>
<feature type="chain" id="PRO_5043755011" evidence="2">
    <location>
        <begin position="22"/>
        <end position="225"/>
    </location>
</feature>
<comment type="caution">
    <text evidence="3">The sequence shown here is derived from an EMBL/GenBank/DDBJ whole genome shotgun (WGS) entry which is preliminary data.</text>
</comment>
<evidence type="ECO:0000313" key="3">
    <source>
        <dbReference type="EMBL" id="KAK9827575.1"/>
    </source>
</evidence>
<gene>
    <name evidence="3" type="ORF">WJX74_011104</name>
</gene>